<organism evidence="2 3">
    <name type="scientific">Acidisarcina polymorpha</name>
    <dbReference type="NCBI Taxonomy" id="2211140"/>
    <lineage>
        <taxon>Bacteria</taxon>
        <taxon>Pseudomonadati</taxon>
        <taxon>Acidobacteriota</taxon>
        <taxon>Terriglobia</taxon>
        <taxon>Terriglobales</taxon>
        <taxon>Acidobacteriaceae</taxon>
        <taxon>Acidisarcina</taxon>
    </lineage>
</organism>
<keyword evidence="1" id="KW-1133">Transmembrane helix</keyword>
<feature type="transmembrane region" description="Helical" evidence="1">
    <location>
        <begin position="150"/>
        <end position="167"/>
    </location>
</feature>
<evidence type="ECO:0000313" key="3">
    <source>
        <dbReference type="Proteomes" id="UP000253606"/>
    </source>
</evidence>
<dbReference type="KEGG" id="abas:ACPOL_5787"/>
<evidence type="ECO:0000313" key="2">
    <source>
        <dbReference type="EMBL" id="AXC15033.1"/>
    </source>
</evidence>
<keyword evidence="3" id="KW-1185">Reference proteome</keyword>
<gene>
    <name evidence="2" type="ORF">ACPOL_5787</name>
</gene>
<reference evidence="2 3" key="1">
    <citation type="journal article" date="2018" name="Front. Microbiol.">
        <title>Hydrolytic Capabilities as a Key to Environmental Success: Chitinolytic and Cellulolytic Acidobacteria From Acidic Sub-arctic Soils and Boreal Peatlands.</title>
        <authorList>
            <person name="Belova S.E."/>
            <person name="Ravin N.V."/>
            <person name="Pankratov T.A."/>
            <person name="Rakitin A.L."/>
            <person name="Ivanova A.A."/>
            <person name="Beletsky A.V."/>
            <person name="Mardanov A.V."/>
            <person name="Sinninghe Damste J.S."/>
            <person name="Dedysh S.N."/>
        </authorList>
    </citation>
    <scope>NUCLEOTIDE SEQUENCE [LARGE SCALE GENOMIC DNA]</scope>
    <source>
        <strain evidence="2 3">SBC82</strain>
    </source>
</reference>
<keyword evidence="1" id="KW-0472">Membrane</keyword>
<feature type="transmembrane region" description="Helical" evidence="1">
    <location>
        <begin position="53"/>
        <end position="71"/>
    </location>
</feature>
<sequence>MSERAAMAHNDGTGHAESEGFVQLPAPTIWPLILALGVSLSLAGLVTHWAITVLGVCLVLPAIVGWFVQIFPHERHEPVAVSTQIVPISTEWIVHVRPQPEIEPSAATTGRRQVLPLESYSLFVGVKGGIAGGIAMTVPAAIFGLLKYHSVWYPINLLAAGGFVSWASESDAFLAQFHLYGLLAGFAIHAFSSVLVGLLYGAILPMFPRRPILTAGFIAPLFWTGLLYTSLGILSPILDARINWLWFIVSQFAFGLVAGFVVNLQVRVRTPQFRALPFAVRAGLHTDAPRVDESLGDKNK</sequence>
<proteinExistence type="predicted"/>
<dbReference type="Gene3D" id="1.10.287.70">
    <property type="match status" value="1"/>
</dbReference>
<name>A0A2Z5G6Y2_9BACT</name>
<feature type="transmembrane region" description="Helical" evidence="1">
    <location>
        <begin position="179"/>
        <end position="200"/>
    </location>
</feature>
<accession>A0A2Z5G6Y2</accession>
<evidence type="ECO:0000256" key="1">
    <source>
        <dbReference type="SAM" id="Phobius"/>
    </source>
</evidence>
<feature type="transmembrane region" description="Helical" evidence="1">
    <location>
        <begin position="120"/>
        <end position="143"/>
    </location>
</feature>
<feature type="transmembrane region" description="Helical" evidence="1">
    <location>
        <begin position="212"/>
        <end position="238"/>
    </location>
</feature>
<feature type="transmembrane region" description="Helical" evidence="1">
    <location>
        <begin position="244"/>
        <end position="264"/>
    </location>
</feature>
<dbReference type="Proteomes" id="UP000253606">
    <property type="component" value="Chromosome"/>
</dbReference>
<protein>
    <submittedName>
        <fullName evidence="2">Uncharacterized protein</fullName>
    </submittedName>
</protein>
<feature type="transmembrane region" description="Helical" evidence="1">
    <location>
        <begin position="28"/>
        <end position="46"/>
    </location>
</feature>
<dbReference type="RefSeq" id="WP_236657050.1">
    <property type="nucleotide sequence ID" value="NZ_CP030840.1"/>
</dbReference>
<dbReference type="EMBL" id="CP030840">
    <property type="protein sequence ID" value="AXC15033.1"/>
    <property type="molecule type" value="Genomic_DNA"/>
</dbReference>
<dbReference type="AlphaFoldDB" id="A0A2Z5G6Y2"/>
<keyword evidence="1" id="KW-0812">Transmembrane</keyword>